<dbReference type="Proteomes" id="UP001213681">
    <property type="component" value="Unassembled WGS sequence"/>
</dbReference>
<sequence>MTTDHQLPQIFGRVSKKGVPYVAVITVWLFGPLAYLTWATLCFCYIRFHAGMKAQGVSRDTAPWRSAFQPFTAWYGFIGASTITLVTGFHVFLKGNWSASGFVAAYIGIPIFIVPIIGWKLWHRTKMDLWSGRLQEGEIEEPPTTDPNRPVWKRGLDRII</sequence>
<evidence type="ECO:0000256" key="2">
    <source>
        <dbReference type="ARBA" id="ARBA00022692"/>
    </source>
</evidence>
<organism evidence="8 9">
    <name type="scientific">Penicillium daleae</name>
    <dbReference type="NCBI Taxonomy" id="63821"/>
    <lineage>
        <taxon>Eukaryota</taxon>
        <taxon>Fungi</taxon>
        <taxon>Dikarya</taxon>
        <taxon>Ascomycota</taxon>
        <taxon>Pezizomycotina</taxon>
        <taxon>Eurotiomycetes</taxon>
        <taxon>Eurotiomycetidae</taxon>
        <taxon>Eurotiales</taxon>
        <taxon>Aspergillaceae</taxon>
        <taxon>Penicillium</taxon>
    </lineage>
</organism>
<dbReference type="Pfam" id="PF00324">
    <property type="entry name" value="AA_permease"/>
    <property type="match status" value="1"/>
</dbReference>
<keyword evidence="2 6" id="KW-0812">Transmembrane</keyword>
<name>A0AAD6BY14_9EURO</name>
<reference evidence="8" key="2">
    <citation type="journal article" date="2023" name="IMA Fungus">
        <title>Comparative genomic study of the Penicillium genus elucidates a diverse pangenome and 15 lateral gene transfer events.</title>
        <authorList>
            <person name="Petersen C."/>
            <person name="Sorensen T."/>
            <person name="Nielsen M.R."/>
            <person name="Sondergaard T.E."/>
            <person name="Sorensen J.L."/>
            <person name="Fitzpatrick D.A."/>
            <person name="Frisvad J.C."/>
            <person name="Nielsen K.L."/>
        </authorList>
    </citation>
    <scope>NUCLEOTIDE SEQUENCE</scope>
    <source>
        <strain evidence="8">IBT 16125</strain>
    </source>
</reference>
<dbReference type="InterPro" id="IPR004841">
    <property type="entry name" value="AA-permease/SLC12A_dom"/>
</dbReference>
<evidence type="ECO:0000256" key="6">
    <source>
        <dbReference type="SAM" id="Phobius"/>
    </source>
</evidence>
<feature type="transmembrane region" description="Helical" evidence="6">
    <location>
        <begin position="99"/>
        <end position="122"/>
    </location>
</feature>
<comment type="subcellular location">
    <subcellularLocation>
        <location evidence="1">Membrane</location>
        <topology evidence="1">Multi-pass membrane protein</topology>
    </subcellularLocation>
</comment>
<dbReference type="AlphaFoldDB" id="A0AAD6BY14"/>
<feature type="domain" description="Amino acid permease/ SLC12A" evidence="7">
    <location>
        <begin position="36"/>
        <end position="128"/>
    </location>
</feature>
<dbReference type="PANTHER" id="PTHR43341:SF21">
    <property type="entry name" value="GENERAL AMINO ACID PERMEASE-RELATED"/>
    <property type="match status" value="1"/>
</dbReference>
<reference evidence="8" key="1">
    <citation type="submission" date="2022-12" db="EMBL/GenBank/DDBJ databases">
        <authorList>
            <person name="Petersen C."/>
        </authorList>
    </citation>
    <scope>NUCLEOTIDE SEQUENCE</scope>
    <source>
        <strain evidence="8">IBT 16125</strain>
    </source>
</reference>
<evidence type="ECO:0000313" key="8">
    <source>
        <dbReference type="EMBL" id="KAJ5438725.1"/>
    </source>
</evidence>
<dbReference type="GO" id="GO:0016020">
    <property type="term" value="C:membrane"/>
    <property type="evidence" value="ECO:0007669"/>
    <property type="project" value="UniProtKB-SubCell"/>
</dbReference>
<keyword evidence="3 6" id="KW-1133">Transmembrane helix</keyword>
<dbReference type="GeneID" id="81603348"/>
<feature type="region of interest" description="Disordered" evidence="5">
    <location>
        <begin position="138"/>
        <end position="160"/>
    </location>
</feature>
<evidence type="ECO:0000256" key="3">
    <source>
        <dbReference type="ARBA" id="ARBA00022989"/>
    </source>
</evidence>
<dbReference type="EMBL" id="JAPVEA010000008">
    <property type="protein sequence ID" value="KAJ5438725.1"/>
    <property type="molecule type" value="Genomic_DNA"/>
</dbReference>
<dbReference type="GO" id="GO:0015171">
    <property type="term" value="F:amino acid transmembrane transporter activity"/>
    <property type="evidence" value="ECO:0007669"/>
    <property type="project" value="TreeGrafter"/>
</dbReference>
<dbReference type="Gene3D" id="1.20.1740.10">
    <property type="entry name" value="Amino acid/polyamine transporter I"/>
    <property type="match status" value="1"/>
</dbReference>
<dbReference type="InterPro" id="IPR050524">
    <property type="entry name" value="APC_YAT"/>
</dbReference>
<feature type="transmembrane region" description="Helical" evidence="6">
    <location>
        <begin position="67"/>
        <end position="93"/>
    </location>
</feature>
<proteinExistence type="predicted"/>
<keyword evidence="4 6" id="KW-0472">Membrane</keyword>
<dbReference type="PANTHER" id="PTHR43341">
    <property type="entry name" value="AMINO ACID PERMEASE"/>
    <property type="match status" value="1"/>
</dbReference>
<dbReference type="RefSeq" id="XP_056761954.1">
    <property type="nucleotide sequence ID" value="XM_056913105.1"/>
</dbReference>
<evidence type="ECO:0000313" key="9">
    <source>
        <dbReference type="Proteomes" id="UP001213681"/>
    </source>
</evidence>
<evidence type="ECO:0000259" key="7">
    <source>
        <dbReference type="Pfam" id="PF00324"/>
    </source>
</evidence>
<protein>
    <submittedName>
        <fullName evidence="8">Proline-specific permease</fullName>
    </submittedName>
</protein>
<feature type="transmembrane region" description="Helical" evidence="6">
    <location>
        <begin position="20"/>
        <end position="46"/>
    </location>
</feature>
<evidence type="ECO:0000256" key="4">
    <source>
        <dbReference type="ARBA" id="ARBA00023136"/>
    </source>
</evidence>
<gene>
    <name evidence="8" type="ORF">N7458_009723</name>
</gene>
<evidence type="ECO:0000256" key="1">
    <source>
        <dbReference type="ARBA" id="ARBA00004141"/>
    </source>
</evidence>
<evidence type="ECO:0000256" key="5">
    <source>
        <dbReference type="SAM" id="MobiDB-lite"/>
    </source>
</evidence>
<comment type="caution">
    <text evidence="8">The sequence shown here is derived from an EMBL/GenBank/DDBJ whole genome shotgun (WGS) entry which is preliminary data.</text>
</comment>
<accession>A0AAD6BY14</accession>
<keyword evidence="9" id="KW-1185">Reference proteome</keyword>